<keyword evidence="4" id="KW-1185">Reference proteome</keyword>
<sequence>MRWLRLLGVLGSILVLYLVAPVSADPPERVVVRAVIGVAALLGLTAGLVEQLRRAVRDDERRVEGLVAAIVTVLVVFAYAFYALEVHRPEQLDGLVTRLDALYFSASTMLTVGYGDVHATGQAARALVLLQMVFDVVFVASAAGLLTARVRRGAARRTVSRDG</sequence>
<dbReference type="EMBL" id="FMZM01000009">
    <property type="protein sequence ID" value="SDD60387.1"/>
    <property type="molecule type" value="Genomic_DNA"/>
</dbReference>
<proteinExistence type="predicted"/>
<dbReference type="SUPFAM" id="SSF81324">
    <property type="entry name" value="Voltage-gated potassium channels"/>
    <property type="match status" value="1"/>
</dbReference>
<gene>
    <name evidence="3" type="ORF">SAMN05421872_109157</name>
</gene>
<keyword evidence="1" id="KW-0472">Membrane</keyword>
<protein>
    <submittedName>
        <fullName evidence="3">Ion channel</fullName>
    </submittedName>
</protein>
<evidence type="ECO:0000313" key="4">
    <source>
        <dbReference type="Proteomes" id="UP000199034"/>
    </source>
</evidence>
<feature type="transmembrane region" description="Helical" evidence="1">
    <location>
        <begin position="65"/>
        <end position="84"/>
    </location>
</feature>
<name>A0A1G6W590_9ACTN</name>
<evidence type="ECO:0000259" key="2">
    <source>
        <dbReference type="Pfam" id="PF07885"/>
    </source>
</evidence>
<evidence type="ECO:0000256" key="1">
    <source>
        <dbReference type="SAM" id="Phobius"/>
    </source>
</evidence>
<keyword evidence="1" id="KW-1133">Transmembrane helix</keyword>
<reference evidence="3 4" key="1">
    <citation type="submission" date="2016-10" db="EMBL/GenBank/DDBJ databases">
        <authorList>
            <person name="de Groot N.N."/>
        </authorList>
    </citation>
    <scope>NUCLEOTIDE SEQUENCE [LARGE SCALE GENOMIC DNA]</scope>
    <source>
        <strain evidence="3 4">CGMCC 4.6858</strain>
    </source>
</reference>
<feature type="transmembrane region" description="Helical" evidence="1">
    <location>
        <begin position="126"/>
        <end position="148"/>
    </location>
</feature>
<dbReference type="Gene3D" id="1.10.287.70">
    <property type="match status" value="1"/>
</dbReference>
<dbReference type="Pfam" id="PF07885">
    <property type="entry name" value="Ion_trans_2"/>
    <property type="match status" value="1"/>
</dbReference>
<feature type="domain" description="Potassium channel" evidence="2">
    <location>
        <begin position="70"/>
        <end position="150"/>
    </location>
</feature>
<accession>A0A1G6W590</accession>
<dbReference type="InterPro" id="IPR013099">
    <property type="entry name" value="K_chnl_dom"/>
</dbReference>
<dbReference type="AlphaFoldDB" id="A0A1G6W590"/>
<organism evidence="3 4">
    <name type="scientific">Nocardioides lianchengensis</name>
    <dbReference type="NCBI Taxonomy" id="1045774"/>
    <lineage>
        <taxon>Bacteria</taxon>
        <taxon>Bacillati</taxon>
        <taxon>Actinomycetota</taxon>
        <taxon>Actinomycetes</taxon>
        <taxon>Propionibacteriales</taxon>
        <taxon>Nocardioidaceae</taxon>
        <taxon>Nocardioides</taxon>
    </lineage>
</organism>
<dbReference type="RefSeq" id="WP_170867112.1">
    <property type="nucleotide sequence ID" value="NZ_FMZM01000009.1"/>
</dbReference>
<feature type="transmembrane region" description="Helical" evidence="1">
    <location>
        <begin position="34"/>
        <end position="53"/>
    </location>
</feature>
<dbReference type="Proteomes" id="UP000199034">
    <property type="component" value="Unassembled WGS sequence"/>
</dbReference>
<evidence type="ECO:0000313" key="3">
    <source>
        <dbReference type="EMBL" id="SDD60387.1"/>
    </source>
</evidence>
<keyword evidence="1" id="KW-0812">Transmembrane</keyword>
<dbReference type="STRING" id="1045774.SAMN05421872_109157"/>